<evidence type="ECO:0000256" key="1">
    <source>
        <dbReference type="SAM" id="Phobius"/>
    </source>
</evidence>
<proteinExistence type="predicted"/>
<keyword evidence="1" id="KW-0812">Transmembrane</keyword>
<evidence type="ECO:0000313" key="2">
    <source>
        <dbReference type="EMBL" id="WNH52336.1"/>
    </source>
</evidence>
<protein>
    <submittedName>
        <fullName evidence="2">DUF1622 domain-containing protein</fullName>
    </submittedName>
</protein>
<reference evidence="2 3" key="1">
    <citation type="submission" date="2022-12" db="EMBL/GenBank/DDBJ databases">
        <title>Two new species, Stenotrophomonas aracearum and Stenotrophomonas oahuensis, isolated from Anthurium (Araceae family) in Hawaii.</title>
        <authorList>
            <person name="Chunag S.C."/>
            <person name="Dobhal S."/>
            <person name="Alvarez A."/>
            <person name="Arif M."/>
        </authorList>
    </citation>
    <scope>NUCLEOTIDE SEQUENCE [LARGE SCALE GENOMIC DNA]</scope>
    <source>
        <strain evidence="2 3">A5586</strain>
    </source>
</reference>
<sequence>MFELHEVLVTITEPIVTLIEFMALILITLATVKLFFQGLWLLIRGDADGDQRRSIWLEYGRWLVAGLSVQLAADILESAIYTSWDSIGQLAAIAVIRTFLNYFLEKDIAEIRERQRRVRERREGREDHTTPPLEVKS</sequence>
<dbReference type="PANTHER" id="PTHR38468">
    <property type="entry name" value="SLL0939 PROTEIN"/>
    <property type="match status" value="1"/>
</dbReference>
<dbReference type="Pfam" id="PF07784">
    <property type="entry name" value="DUF1622"/>
    <property type="match status" value="1"/>
</dbReference>
<dbReference type="InterPro" id="IPR012427">
    <property type="entry name" value="DUF1622"/>
</dbReference>
<keyword evidence="1" id="KW-1133">Transmembrane helix</keyword>
<name>A0ABY9YP19_9GAMM</name>
<gene>
    <name evidence="2" type="ORF">PDM29_18710</name>
</gene>
<accession>A0ABY9YP19</accession>
<feature type="transmembrane region" description="Helical" evidence="1">
    <location>
        <begin position="15"/>
        <end position="42"/>
    </location>
</feature>
<organism evidence="2 3">
    <name type="scientific">Stenotrophomonas oahuensis</name>
    <dbReference type="NCBI Taxonomy" id="3003271"/>
    <lineage>
        <taxon>Bacteria</taxon>
        <taxon>Pseudomonadati</taxon>
        <taxon>Pseudomonadota</taxon>
        <taxon>Gammaproteobacteria</taxon>
        <taxon>Lysobacterales</taxon>
        <taxon>Lysobacteraceae</taxon>
        <taxon>Stenotrophomonas</taxon>
    </lineage>
</organism>
<dbReference type="PANTHER" id="PTHR38468:SF1">
    <property type="entry name" value="SLL0939 PROTEIN"/>
    <property type="match status" value="1"/>
</dbReference>
<dbReference type="RefSeq" id="WP_311191538.1">
    <property type="nucleotide sequence ID" value="NZ_CP115541.1"/>
</dbReference>
<dbReference type="Proteomes" id="UP001302072">
    <property type="component" value="Chromosome"/>
</dbReference>
<keyword evidence="3" id="KW-1185">Reference proteome</keyword>
<dbReference type="EMBL" id="CP115541">
    <property type="protein sequence ID" value="WNH52336.1"/>
    <property type="molecule type" value="Genomic_DNA"/>
</dbReference>
<keyword evidence="1" id="KW-0472">Membrane</keyword>
<evidence type="ECO:0000313" key="3">
    <source>
        <dbReference type="Proteomes" id="UP001302072"/>
    </source>
</evidence>